<dbReference type="PANTHER" id="PTHR11206">
    <property type="entry name" value="MULTIDRUG RESISTANCE PROTEIN"/>
    <property type="match status" value="1"/>
</dbReference>
<evidence type="ECO:0000256" key="3">
    <source>
        <dbReference type="ARBA" id="ARBA00022692"/>
    </source>
</evidence>
<evidence type="ECO:0000313" key="7">
    <source>
        <dbReference type="EMBL" id="VVT46451.1"/>
    </source>
</evidence>
<feature type="transmembrane region" description="Helical" evidence="6">
    <location>
        <begin position="503"/>
        <end position="523"/>
    </location>
</feature>
<keyword evidence="3 6" id="KW-0812">Transmembrane</keyword>
<evidence type="ECO:0000256" key="4">
    <source>
        <dbReference type="ARBA" id="ARBA00022989"/>
    </source>
</evidence>
<dbReference type="GO" id="GO:0015297">
    <property type="term" value="F:antiporter activity"/>
    <property type="evidence" value="ECO:0007669"/>
    <property type="project" value="InterPro"/>
</dbReference>
<dbReference type="GO" id="GO:1990961">
    <property type="term" value="P:xenobiotic detoxification by transmembrane export across the plasma membrane"/>
    <property type="evidence" value="ECO:0007669"/>
    <property type="project" value="InterPro"/>
</dbReference>
<dbReference type="GeneID" id="43580043"/>
<accession>A0A5E8B4L1</accession>
<dbReference type="InterPro" id="IPR045069">
    <property type="entry name" value="MATE_euk"/>
</dbReference>
<dbReference type="CDD" id="cd13132">
    <property type="entry name" value="MATE_eukaryotic"/>
    <property type="match status" value="1"/>
</dbReference>
<feature type="transmembrane region" description="Helical" evidence="6">
    <location>
        <begin position="535"/>
        <end position="554"/>
    </location>
</feature>
<dbReference type="Pfam" id="PF01554">
    <property type="entry name" value="MatE"/>
    <property type="match status" value="2"/>
</dbReference>
<name>A0A5E8B4L1_9ASCO</name>
<dbReference type="NCBIfam" id="TIGR00797">
    <property type="entry name" value="matE"/>
    <property type="match status" value="1"/>
</dbReference>
<feature type="transmembrane region" description="Helical" evidence="6">
    <location>
        <begin position="167"/>
        <end position="186"/>
    </location>
</feature>
<comment type="similarity">
    <text evidence="2">Belongs to the multi antimicrobial extrusion (MATE) (TC 2.A.66.1) family.</text>
</comment>
<dbReference type="RefSeq" id="XP_031851834.1">
    <property type="nucleotide sequence ID" value="XM_031995943.1"/>
</dbReference>
<dbReference type="AlphaFoldDB" id="A0A5E8B4L1"/>
<feature type="transmembrane region" description="Helical" evidence="6">
    <location>
        <begin position="560"/>
        <end position="582"/>
    </location>
</feature>
<dbReference type="EMBL" id="CABVLU010000001">
    <property type="protein sequence ID" value="VVT46451.1"/>
    <property type="molecule type" value="Genomic_DNA"/>
</dbReference>
<feature type="transmembrane region" description="Helical" evidence="6">
    <location>
        <begin position="307"/>
        <end position="330"/>
    </location>
</feature>
<keyword evidence="8" id="KW-1185">Reference proteome</keyword>
<dbReference type="GO" id="GO:0016020">
    <property type="term" value="C:membrane"/>
    <property type="evidence" value="ECO:0007669"/>
    <property type="project" value="UniProtKB-SubCell"/>
</dbReference>
<feature type="transmembrane region" description="Helical" evidence="6">
    <location>
        <begin position="336"/>
        <end position="361"/>
    </location>
</feature>
<evidence type="ECO:0000313" key="8">
    <source>
        <dbReference type="Proteomes" id="UP000398389"/>
    </source>
</evidence>
<comment type="subcellular location">
    <subcellularLocation>
        <location evidence="1">Membrane</location>
        <topology evidence="1">Multi-pass membrane protein</topology>
    </subcellularLocation>
</comment>
<protein>
    <recommendedName>
        <fullName evidence="9">MATE efflux family protein</fullName>
    </recommendedName>
</protein>
<sequence length="605" mass="65614">MTPIPRANSKKTIDIQTHHGFSQSPTNANVIFGGRPVFSDALSTSPSFSNIDAGSPNHSGSHFIVKPNVAHKLAAEEEELIKRHSPTFKPHPDDFLKAGHGAAPTSSGPLMLSLTEESYGAIDDVMDSETESIVEIAKAWDDAVDNNEILTSFANECKYVLANAGPLVFTFLLQSTLTASSVFFVGHLGKSYLAAVSLGSMTISITGIAFIQGMATCLDTLCPQSYGAKQYTLVGEYLQKCIAMTLVYFIPIGLLWLFSEPLFYYIVPKDDPAVAALAASYLKVALCGIPGFTCFECGKRFVQAQGIYSASSYVLFFCAPFNMLLTYLLVWHPSFGFGYIGAAISVATTQWLMAILLLSYVRFVDGMKCWGGISSNIFKNWGPMISLAIPGVIMIEAEFFAFEILTFCASVLGTTQLATQSVVSVVATSIYQIPFSVSIVSSNRIANFIGASLTQNARIAKKAGLIISIFVGLFDGLGLYLMRNHVGPGFSEDPDVIAMCLKTIPVIALLCCVDAPSAMMGGILRGFGRPKIGGYFNLFFFYFQALPLAVFLGFKCGLGIEGFWISMSIAILLICSCEYIYVQTVDWDKLVEEAKSRQGIERIDP</sequence>
<feature type="transmembrane region" description="Helical" evidence="6">
    <location>
        <begin position="192"/>
        <end position="211"/>
    </location>
</feature>
<keyword evidence="5 6" id="KW-0472">Membrane</keyword>
<feature type="transmembrane region" description="Helical" evidence="6">
    <location>
        <begin position="273"/>
        <end position="295"/>
    </location>
</feature>
<evidence type="ECO:0000256" key="6">
    <source>
        <dbReference type="SAM" id="Phobius"/>
    </source>
</evidence>
<proteinExistence type="inferred from homology"/>
<evidence type="ECO:0000256" key="5">
    <source>
        <dbReference type="ARBA" id="ARBA00023136"/>
    </source>
</evidence>
<dbReference type="GO" id="GO:0042910">
    <property type="term" value="F:xenobiotic transmembrane transporter activity"/>
    <property type="evidence" value="ECO:0007669"/>
    <property type="project" value="InterPro"/>
</dbReference>
<organism evidence="7 8">
    <name type="scientific">Magnusiomyces paraingens</name>
    <dbReference type="NCBI Taxonomy" id="2606893"/>
    <lineage>
        <taxon>Eukaryota</taxon>
        <taxon>Fungi</taxon>
        <taxon>Dikarya</taxon>
        <taxon>Ascomycota</taxon>
        <taxon>Saccharomycotina</taxon>
        <taxon>Dipodascomycetes</taxon>
        <taxon>Dipodascales</taxon>
        <taxon>Dipodascaceae</taxon>
        <taxon>Magnusiomyces</taxon>
    </lineage>
</organism>
<feature type="transmembrane region" description="Helical" evidence="6">
    <location>
        <begin position="246"/>
        <end position="267"/>
    </location>
</feature>
<evidence type="ECO:0000256" key="2">
    <source>
        <dbReference type="ARBA" id="ARBA00010199"/>
    </source>
</evidence>
<keyword evidence="4 6" id="KW-1133">Transmembrane helix</keyword>
<evidence type="ECO:0000256" key="1">
    <source>
        <dbReference type="ARBA" id="ARBA00004141"/>
    </source>
</evidence>
<gene>
    <name evidence="7" type="ORF">SAPINGB_P001220</name>
</gene>
<dbReference type="InterPro" id="IPR002528">
    <property type="entry name" value="MATE_fam"/>
</dbReference>
<evidence type="ECO:0008006" key="9">
    <source>
        <dbReference type="Google" id="ProtNLM"/>
    </source>
</evidence>
<dbReference type="Proteomes" id="UP000398389">
    <property type="component" value="Unassembled WGS sequence"/>
</dbReference>
<reference evidence="7 8" key="1">
    <citation type="submission" date="2019-09" db="EMBL/GenBank/DDBJ databases">
        <authorList>
            <person name="Brejova B."/>
        </authorList>
    </citation>
    <scope>NUCLEOTIDE SEQUENCE [LARGE SCALE GENOMIC DNA]</scope>
</reference>
<feature type="transmembrane region" description="Helical" evidence="6">
    <location>
        <begin position="463"/>
        <end position="483"/>
    </location>
</feature>
<dbReference type="OrthoDB" id="2126698at2759"/>